<evidence type="ECO:0000256" key="5">
    <source>
        <dbReference type="ARBA" id="ARBA00022801"/>
    </source>
</evidence>
<accession>A0ABT6DL08</accession>
<dbReference type="InterPro" id="IPR020549">
    <property type="entry name" value="YbeY_CS"/>
</dbReference>
<dbReference type="NCBIfam" id="TIGR00043">
    <property type="entry name" value="rRNA maturation RNase YbeY"/>
    <property type="match status" value="1"/>
</dbReference>
<evidence type="ECO:0000313" key="8">
    <source>
        <dbReference type="EMBL" id="MDG0817545.1"/>
    </source>
</evidence>
<evidence type="ECO:0000256" key="2">
    <source>
        <dbReference type="ARBA" id="ARBA00022722"/>
    </source>
</evidence>
<dbReference type="EMBL" id="JANRMI010000004">
    <property type="protein sequence ID" value="MDG0817545.1"/>
    <property type="molecule type" value="Genomic_DNA"/>
</dbReference>
<dbReference type="PROSITE" id="PS01306">
    <property type="entry name" value="UPF0054"/>
    <property type="match status" value="1"/>
</dbReference>
<evidence type="ECO:0000256" key="3">
    <source>
        <dbReference type="ARBA" id="ARBA00022723"/>
    </source>
</evidence>
<organism evidence="8 9">
    <name type="scientific">Bdellovibrio svalbardensis</name>
    <dbReference type="NCBI Taxonomy" id="2972972"/>
    <lineage>
        <taxon>Bacteria</taxon>
        <taxon>Pseudomonadati</taxon>
        <taxon>Bdellovibrionota</taxon>
        <taxon>Bdellovibrionia</taxon>
        <taxon>Bdellovibrionales</taxon>
        <taxon>Pseudobdellovibrionaceae</taxon>
        <taxon>Bdellovibrio</taxon>
    </lineage>
</organism>
<comment type="cofactor">
    <cofactor evidence="7">
        <name>Zn(2+)</name>
        <dbReference type="ChEBI" id="CHEBI:29105"/>
    </cofactor>
    <text evidence="7">Binds 1 zinc ion.</text>
</comment>
<dbReference type="Proteomes" id="UP001152321">
    <property type="component" value="Unassembled WGS sequence"/>
</dbReference>
<evidence type="ECO:0000256" key="7">
    <source>
        <dbReference type="HAMAP-Rule" id="MF_00009"/>
    </source>
</evidence>
<dbReference type="Gene3D" id="3.40.390.30">
    <property type="entry name" value="Metalloproteases ('zincins'), catalytic domain"/>
    <property type="match status" value="1"/>
</dbReference>
<evidence type="ECO:0000256" key="4">
    <source>
        <dbReference type="ARBA" id="ARBA00022759"/>
    </source>
</evidence>
<keyword evidence="9" id="KW-1185">Reference proteome</keyword>
<dbReference type="RefSeq" id="WP_277579017.1">
    <property type="nucleotide sequence ID" value="NZ_JANRMI010000004.1"/>
</dbReference>
<keyword evidence="6 7" id="KW-0862">Zinc</keyword>
<keyword evidence="7" id="KW-0690">Ribosome biogenesis</keyword>
<comment type="caution">
    <text evidence="8">The sequence shown here is derived from an EMBL/GenBank/DDBJ whole genome shotgun (WGS) entry which is preliminary data.</text>
</comment>
<comment type="function">
    <text evidence="7">Single strand-specific metallo-endoribonuclease involved in late-stage 70S ribosome quality control and in maturation of the 3' terminus of the 16S rRNA.</text>
</comment>
<keyword evidence="7" id="KW-0963">Cytoplasm</keyword>
<name>A0ABT6DL08_9BACT</name>
<protein>
    <recommendedName>
        <fullName evidence="7">Endoribonuclease YbeY</fullName>
        <ecNumber evidence="7">3.1.-.-</ecNumber>
    </recommendedName>
</protein>
<evidence type="ECO:0000256" key="1">
    <source>
        <dbReference type="ARBA" id="ARBA00010875"/>
    </source>
</evidence>
<dbReference type="InterPro" id="IPR002036">
    <property type="entry name" value="YbeY"/>
</dbReference>
<dbReference type="PANTHER" id="PTHR46986:SF1">
    <property type="entry name" value="ENDORIBONUCLEASE YBEY, CHLOROPLASTIC"/>
    <property type="match status" value="1"/>
</dbReference>
<feature type="binding site" evidence="7">
    <location>
        <position position="122"/>
    </location>
    <ligand>
        <name>Zn(2+)</name>
        <dbReference type="ChEBI" id="CHEBI:29105"/>
        <note>catalytic</note>
    </ligand>
</feature>
<keyword evidence="7" id="KW-0698">rRNA processing</keyword>
<keyword evidence="3 7" id="KW-0479">Metal-binding</keyword>
<keyword evidence="2 7" id="KW-0540">Nuclease</keyword>
<keyword evidence="4 7" id="KW-0255">Endonuclease</keyword>
<evidence type="ECO:0000256" key="6">
    <source>
        <dbReference type="ARBA" id="ARBA00022833"/>
    </source>
</evidence>
<dbReference type="EC" id="3.1.-.-" evidence="7"/>
<comment type="similarity">
    <text evidence="1 7">Belongs to the endoribonuclease YbeY family.</text>
</comment>
<evidence type="ECO:0000313" key="9">
    <source>
        <dbReference type="Proteomes" id="UP001152321"/>
    </source>
</evidence>
<sequence length="148" mass="16963">MQVLIVNESKHAIPRKFVEEWMKALTAELKKRKVISADKAKRELAMVFLDKKPAQKINKEFRGKDYATDVLSFDSMDPLSLGELVLCPEVLKRQAKEHGLTFQKELGYMLLHGVLHLLGYDHETSEKDAKEMFDLQDAVFEKLLQSGS</sequence>
<comment type="subcellular location">
    <subcellularLocation>
        <location evidence="7">Cytoplasm</location>
    </subcellularLocation>
</comment>
<keyword evidence="5 7" id="KW-0378">Hydrolase</keyword>
<reference evidence="8" key="1">
    <citation type="submission" date="2022-08" db="EMBL/GenBank/DDBJ databases">
        <title>Novel Bdellovibrio Species Isolated from Svalbard: Designation Bdellovibrio svalbardensis.</title>
        <authorList>
            <person name="Mitchell R.J."/>
            <person name="Choi S.Y."/>
        </authorList>
    </citation>
    <scope>NUCLEOTIDE SEQUENCE</scope>
    <source>
        <strain evidence="8">PAP01</strain>
    </source>
</reference>
<feature type="binding site" evidence="7">
    <location>
        <position position="112"/>
    </location>
    <ligand>
        <name>Zn(2+)</name>
        <dbReference type="ChEBI" id="CHEBI:29105"/>
        <note>catalytic</note>
    </ligand>
</feature>
<feature type="binding site" evidence="7">
    <location>
        <position position="116"/>
    </location>
    <ligand>
        <name>Zn(2+)</name>
        <dbReference type="ChEBI" id="CHEBI:29105"/>
        <note>catalytic</note>
    </ligand>
</feature>
<dbReference type="PANTHER" id="PTHR46986">
    <property type="entry name" value="ENDORIBONUCLEASE YBEY, CHLOROPLASTIC"/>
    <property type="match status" value="1"/>
</dbReference>
<dbReference type="Pfam" id="PF02130">
    <property type="entry name" value="YbeY"/>
    <property type="match status" value="1"/>
</dbReference>
<proteinExistence type="inferred from homology"/>
<gene>
    <name evidence="7 8" type="primary">ybeY</name>
    <name evidence="8" type="ORF">NWE73_14280</name>
</gene>
<dbReference type="HAMAP" id="MF_00009">
    <property type="entry name" value="Endoribonucl_YbeY"/>
    <property type="match status" value="1"/>
</dbReference>
<dbReference type="InterPro" id="IPR023091">
    <property type="entry name" value="MetalPrtase_cat_dom_sf_prd"/>
</dbReference>
<dbReference type="SUPFAM" id="SSF55486">
    <property type="entry name" value="Metalloproteases ('zincins'), catalytic domain"/>
    <property type="match status" value="1"/>
</dbReference>